<dbReference type="InterPro" id="IPR023352">
    <property type="entry name" value="MAPEG-like_dom_sf"/>
</dbReference>
<comment type="subcellular location">
    <subcellularLocation>
        <location evidence="1">Membrane</location>
    </subcellularLocation>
</comment>
<protein>
    <submittedName>
        <fullName evidence="6">MAPEG family protein</fullName>
    </submittedName>
</protein>
<dbReference type="GO" id="GO:0016020">
    <property type="term" value="C:membrane"/>
    <property type="evidence" value="ECO:0007669"/>
    <property type="project" value="UniProtKB-SubCell"/>
</dbReference>
<keyword evidence="4 5" id="KW-0472">Membrane</keyword>
<evidence type="ECO:0000256" key="1">
    <source>
        <dbReference type="ARBA" id="ARBA00004370"/>
    </source>
</evidence>
<dbReference type="Proteomes" id="UP000306602">
    <property type="component" value="Unassembled WGS sequence"/>
</dbReference>
<accession>A0A4S4NRY3</accession>
<name>A0A4S4NRY3_9RHOB</name>
<keyword evidence="7" id="KW-1185">Reference proteome</keyword>
<dbReference type="Pfam" id="PF01124">
    <property type="entry name" value="MAPEG"/>
    <property type="match status" value="1"/>
</dbReference>
<organism evidence="6 7">
    <name type="scientific">Aliishimia ponticola</name>
    <dbReference type="NCBI Taxonomy" id="2499833"/>
    <lineage>
        <taxon>Bacteria</taxon>
        <taxon>Pseudomonadati</taxon>
        <taxon>Pseudomonadota</taxon>
        <taxon>Alphaproteobacteria</taxon>
        <taxon>Rhodobacterales</taxon>
        <taxon>Paracoccaceae</taxon>
        <taxon>Aliishimia</taxon>
    </lineage>
</organism>
<evidence type="ECO:0000256" key="4">
    <source>
        <dbReference type="ARBA" id="ARBA00023136"/>
    </source>
</evidence>
<gene>
    <name evidence="6" type="ORF">E4Z66_05375</name>
</gene>
<feature type="transmembrane region" description="Helical" evidence="5">
    <location>
        <begin position="83"/>
        <end position="102"/>
    </location>
</feature>
<dbReference type="EMBL" id="SRKY01000001">
    <property type="protein sequence ID" value="THH38990.1"/>
    <property type="molecule type" value="Genomic_DNA"/>
</dbReference>
<dbReference type="RefSeq" id="WP_136461909.1">
    <property type="nucleotide sequence ID" value="NZ_SRKY01000001.1"/>
</dbReference>
<dbReference type="OrthoDB" id="7744558at2"/>
<feature type="transmembrane region" description="Helical" evidence="5">
    <location>
        <begin position="114"/>
        <end position="135"/>
    </location>
</feature>
<dbReference type="SUPFAM" id="SSF161084">
    <property type="entry name" value="MAPEG domain-like"/>
    <property type="match status" value="1"/>
</dbReference>
<comment type="caution">
    <text evidence="6">The sequence shown here is derived from an EMBL/GenBank/DDBJ whole genome shotgun (WGS) entry which is preliminary data.</text>
</comment>
<keyword evidence="3 5" id="KW-1133">Transmembrane helix</keyword>
<keyword evidence="2 5" id="KW-0812">Transmembrane</keyword>
<feature type="transmembrane region" description="Helical" evidence="5">
    <location>
        <begin position="6"/>
        <end position="27"/>
    </location>
</feature>
<evidence type="ECO:0000256" key="3">
    <source>
        <dbReference type="ARBA" id="ARBA00022989"/>
    </source>
</evidence>
<evidence type="ECO:0000313" key="7">
    <source>
        <dbReference type="Proteomes" id="UP000306602"/>
    </source>
</evidence>
<evidence type="ECO:0000256" key="2">
    <source>
        <dbReference type="ARBA" id="ARBA00022692"/>
    </source>
</evidence>
<proteinExistence type="predicted"/>
<evidence type="ECO:0000256" key="5">
    <source>
        <dbReference type="SAM" id="Phobius"/>
    </source>
</evidence>
<dbReference type="InterPro" id="IPR001129">
    <property type="entry name" value="Membr-assoc_MAPEG"/>
</dbReference>
<sequence>MEIFDPYSHSLAAMAGFAILILVLGALSTVGRTPENRCACGQVKRDYSDPAYRRGRAFMNAIEISGPFVMATLVAIMTGAAPFWVNMLTTVFLVARIATAVVHIATENQGLRSATWAVGTVCVAVLAVTAMGGAFR</sequence>
<reference evidence="6 7" key="1">
    <citation type="submission" date="2019-04" db="EMBL/GenBank/DDBJ databases">
        <title>Shimia ponticola sp. nov., isolated from seawater.</title>
        <authorList>
            <person name="Kim Y.-O."/>
            <person name="Yoon J.-H."/>
        </authorList>
    </citation>
    <scope>NUCLEOTIDE SEQUENCE [LARGE SCALE GENOMIC DNA]</scope>
    <source>
        <strain evidence="6 7">MYP11</strain>
    </source>
</reference>
<evidence type="ECO:0000313" key="6">
    <source>
        <dbReference type="EMBL" id="THH38990.1"/>
    </source>
</evidence>
<dbReference type="Gene3D" id="1.20.120.550">
    <property type="entry name" value="Membrane associated eicosanoid/glutathione metabolism-like domain"/>
    <property type="match status" value="1"/>
</dbReference>
<dbReference type="AlphaFoldDB" id="A0A4S4NRY3"/>
<feature type="transmembrane region" description="Helical" evidence="5">
    <location>
        <begin position="57"/>
        <end position="77"/>
    </location>
</feature>